<sequence length="790" mass="87171">MAPGRTRIEINWREVFSSTSPDRDASFCVASPSSAPQNSLAAAARGPRGAARASSDDEKRRGTPYPTRRFGGLRGELDQRRGERGPGAVADDGVPRRLTRAAAKKAAARGPDARFGATDVFEFGQEDEKGENAGRKYSPLSRGKKNYGMLPITERKRQRHVGPRTIPVDKMYSTQPFSKSRNQRRVHSIDPEESDHGKSQQSGSFSFSRFHKRRKEQLQDSSSVYSQKVQDVVLLDDEDMQTEGGVNYEISDIRNEPKIYYPSRDDPQAVELTSSDIACLNPGAFLSSPVINYYIQNIKRTRLNREDCRDKFYIFNTYFYGKLEEALHPRGDFSKLRRWWKGVNIFHRAYVILPIHGTAHWSLVIICMPAKESVSGPIILHLDSLGMHSSTKILNTVERYFEEEWRHLKKNPSPETSVSEIIWEDLPSYIHKEKVQVPQQNNAYDCGIFMLYYIEQFIREAPERFTIDNLGMFDCSWFKPEDASGLRLRIRELLQEAFESARLDDAMSEAAASDGSYIGDSIKGGELEADAPSDSSEMVLEFGNTGKRNEGIKVAASGESGNSGKCNEGIKVAESEEASGESGNAGRSIEGYEGYVAESEEESGESGEAGKSDEGINVAEPEEASGESGDAGRIIEFINVAESDNASEEFGYAGKTKKGIKVAASYGASVECVSTDKSMVSVSDKAPASNSKCVENTAGCALSEAASFSDSVKDEEGTMKADLGSSKTEKEGLIAIVSPERPRNEGGIPRTPIPDVVCDSCNSDTEPTMKILRIFRKSPQKVSGRLKWDS</sequence>
<comment type="similarity">
    <text evidence="1">Belongs to the peptidase C48 family.</text>
</comment>
<dbReference type="SUPFAM" id="SSF54001">
    <property type="entry name" value="Cysteine proteinases"/>
    <property type="match status" value="1"/>
</dbReference>
<dbReference type="EMBL" id="CM029042">
    <property type="protein sequence ID" value="KAG2622053.1"/>
    <property type="molecule type" value="Genomic_DNA"/>
</dbReference>
<feature type="compositionally biased region" description="Basic and acidic residues" evidence="5">
    <location>
        <begin position="187"/>
        <end position="198"/>
    </location>
</feature>
<feature type="compositionally biased region" description="Low complexity" evidence="5">
    <location>
        <begin position="41"/>
        <end position="53"/>
    </location>
</feature>
<dbReference type="AlphaFoldDB" id="A0A8T0UMP9"/>
<feature type="compositionally biased region" description="Polar residues" evidence="5">
    <location>
        <begin position="31"/>
        <end position="40"/>
    </location>
</feature>
<keyword evidence="2" id="KW-0645">Protease</keyword>
<feature type="region of interest" description="Disordered" evidence="5">
    <location>
        <begin position="125"/>
        <end position="222"/>
    </location>
</feature>
<gene>
    <name evidence="7" type="ORF">PVAP13_3NG325400</name>
</gene>
<dbReference type="PANTHER" id="PTHR46915:SF1">
    <property type="entry name" value="UBIQUITIN-LIKE PROTEASE FAMILY PROFILE DOMAIN-CONTAINING PROTEIN"/>
    <property type="match status" value="1"/>
</dbReference>
<dbReference type="GO" id="GO:0016926">
    <property type="term" value="P:protein desumoylation"/>
    <property type="evidence" value="ECO:0007669"/>
    <property type="project" value="UniProtKB-ARBA"/>
</dbReference>
<accession>A0A8T0UMP9</accession>
<feature type="domain" description="Ubiquitin-like protease family profile" evidence="6">
    <location>
        <begin position="270"/>
        <end position="457"/>
    </location>
</feature>
<feature type="region of interest" description="Disordered" evidence="5">
    <location>
        <begin position="711"/>
        <end position="754"/>
    </location>
</feature>
<keyword evidence="8" id="KW-1185">Reference proteome</keyword>
<dbReference type="Gene3D" id="3.30.310.130">
    <property type="entry name" value="Ubiquitin-related"/>
    <property type="match status" value="1"/>
</dbReference>
<keyword evidence="3" id="KW-0378">Hydrolase</keyword>
<protein>
    <recommendedName>
        <fullName evidence="6">Ubiquitin-like protease family profile domain-containing protein</fullName>
    </recommendedName>
</protein>
<feature type="compositionally biased region" description="Low complexity" evidence="5">
    <location>
        <begin position="199"/>
        <end position="208"/>
    </location>
</feature>
<comment type="caution">
    <text evidence="7">The sequence shown here is derived from an EMBL/GenBank/DDBJ whole genome shotgun (WGS) entry which is preliminary data.</text>
</comment>
<evidence type="ECO:0000256" key="1">
    <source>
        <dbReference type="ARBA" id="ARBA00005234"/>
    </source>
</evidence>
<evidence type="ECO:0000313" key="7">
    <source>
        <dbReference type="EMBL" id="KAG2622053.1"/>
    </source>
</evidence>
<name>A0A8T0UMP9_PANVG</name>
<evidence type="ECO:0000256" key="2">
    <source>
        <dbReference type="ARBA" id="ARBA00022670"/>
    </source>
</evidence>
<dbReference type="InterPro" id="IPR003653">
    <property type="entry name" value="Peptidase_C48_C"/>
</dbReference>
<dbReference type="Gene3D" id="1.10.418.20">
    <property type="match status" value="1"/>
</dbReference>
<dbReference type="GO" id="GO:0008234">
    <property type="term" value="F:cysteine-type peptidase activity"/>
    <property type="evidence" value="ECO:0007669"/>
    <property type="project" value="UniProtKB-KW"/>
</dbReference>
<keyword evidence="4" id="KW-0788">Thiol protease</keyword>
<dbReference type="OrthoDB" id="442460at2759"/>
<evidence type="ECO:0000256" key="4">
    <source>
        <dbReference type="ARBA" id="ARBA00022807"/>
    </source>
</evidence>
<dbReference type="InterPro" id="IPR038765">
    <property type="entry name" value="Papain-like_cys_pep_sf"/>
</dbReference>
<dbReference type="Pfam" id="PF02902">
    <property type="entry name" value="Peptidase_C48"/>
    <property type="match status" value="1"/>
</dbReference>
<evidence type="ECO:0000256" key="3">
    <source>
        <dbReference type="ARBA" id="ARBA00022801"/>
    </source>
</evidence>
<feature type="region of interest" description="Disordered" evidence="5">
    <location>
        <begin position="515"/>
        <end position="536"/>
    </location>
</feature>
<evidence type="ECO:0000313" key="8">
    <source>
        <dbReference type="Proteomes" id="UP000823388"/>
    </source>
</evidence>
<proteinExistence type="inferred from homology"/>
<evidence type="ECO:0000259" key="6">
    <source>
        <dbReference type="PROSITE" id="PS50600"/>
    </source>
</evidence>
<feature type="region of interest" description="Disordered" evidence="5">
    <location>
        <begin position="595"/>
        <end position="631"/>
    </location>
</feature>
<dbReference type="GO" id="GO:0006508">
    <property type="term" value="P:proteolysis"/>
    <property type="evidence" value="ECO:0007669"/>
    <property type="project" value="UniProtKB-KW"/>
</dbReference>
<feature type="region of interest" description="Disordered" evidence="5">
    <location>
        <begin position="18"/>
        <end position="111"/>
    </location>
</feature>
<feature type="compositionally biased region" description="Basic residues" evidence="5">
    <location>
        <begin position="97"/>
        <end position="107"/>
    </location>
</feature>
<reference evidence="7" key="1">
    <citation type="submission" date="2020-05" db="EMBL/GenBank/DDBJ databases">
        <title>WGS assembly of Panicum virgatum.</title>
        <authorList>
            <person name="Lovell J.T."/>
            <person name="Jenkins J."/>
            <person name="Shu S."/>
            <person name="Juenger T.E."/>
            <person name="Schmutz J."/>
        </authorList>
    </citation>
    <scope>NUCLEOTIDE SEQUENCE</scope>
    <source>
        <strain evidence="7">AP13</strain>
    </source>
</reference>
<dbReference type="PROSITE" id="PS50600">
    <property type="entry name" value="ULP_PROTEASE"/>
    <property type="match status" value="1"/>
</dbReference>
<feature type="compositionally biased region" description="Basic and acidic residues" evidence="5">
    <location>
        <begin position="75"/>
        <end position="84"/>
    </location>
</feature>
<dbReference type="PANTHER" id="PTHR46915">
    <property type="entry name" value="UBIQUITIN-LIKE PROTEASE 4-RELATED"/>
    <property type="match status" value="1"/>
</dbReference>
<dbReference type="Proteomes" id="UP000823388">
    <property type="component" value="Chromosome 3N"/>
</dbReference>
<evidence type="ECO:0000256" key="5">
    <source>
        <dbReference type="SAM" id="MobiDB-lite"/>
    </source>
</evidence>
<organism evidence="7 8">
    <name type="scientific">Panicum virgatum</name>
    <name type="common">Blackwell switchgrass</name>
    <dbReference type="NCBI Taxonomy" id="38727"/>
    <lineage>
        <taxon>Eukaryota</taxon>
        <taxon>Viridiplantae</taxon>
        <taxon>Streptophyta</taxon>
        <taxon>Embryophyta</taxon>
        <taxon>Tracheophyta</taxon>
        <taxon>Spermatophyta</taxon>
        <taxon>Magnoliopsida</taxon>
        <taxon>Liliopsida</taxon>
        <taxon>Poales</taxon>
        <taxon>Poaceae</taxon>
        <taxon>PACMAD clade</taxon>
        <taxon>Panicoideae</taxon>
        <taxon>Panicodae</taxon>
        <taxon>Paniceae</taxon>
        <taxon>Panicinae</taxon>
        <taxon>Panicum</taxon>
        <taxon>Panicum sect. Hiantes</taxon>
    </lineage>
</organism>